<feature type="chain" id="PRO_5007891016" description="GPI anchored serine-threonine rich protein" evidence="3">
    <location>
        <begin position="20"/>
        <end position="221"/>
    </location>
</feature>
<evidence type="ECO:0000313" key="4">
    <source>
        <dbReference type="EMBL" id="OAA56437.1"/>
    </source>
</evidence>
<proteinExistence type="predicted"/>
<feature type="compositionally biased region" description="Low complexity" evidence="1">
    <location>
        <begin position="125"/>
        <end position="154"/>
    </location>
</feature>
<accession>A0A167P9T4</accession>
<name>A0A167P9T4_CORFA</name>
<keyword evidence="2" id="KW-1133">Transmembrane helix</keyword>
<evidence type="ECO:0000313" key="5">
    <source>
        <dbReference type="Proteomes" id="UP000076744"/>
    </source>
</evidence>
<evidence type="ECO:0000256" key="2">
    <source>
        <dbReference type="SAM" id="Phobius"/>
    </source>
</evidence>
<reference evidence="4 5" key="1">
    <citation type="journal article" date="2016" name="Genome Biol. Evol.">
        <title>Divergent and convergent evolution of fungal pathogenicity.</title>
        <authorList>
            <person name="Shang Y."/>
            <person name="Xiao G."/>
            <person name="Zheng P."/>
            <person name="Cen K."/>
            <person name="Zhan S."/>
            <person name="Wang C."/>
        </authorList>
    </citation>
    <scope>NUCLEOTIDE SEQUENCE [LARGE SCALE GENOMIC DNA]</scope>
    <source>
        <strain evidence="4 5">ARSEF 2679</strain>
    </source>
</reference>
<protein>
    <recommendedName>
        <fullName evidence="6">GPI anchored serine-threonine rich protein</fullName>
    </recommendedName>
</protein>
<dbReference type="OrthoDB" id="5152093at2759"/>
<dbReference type="RefSeq" id="XP_018701704.1">
    <property type="nucleotide sequence ID" value="XM_018851108.1"/>
</dbReference>
<dbReference type="STRING" id="1081104.A0A167P9T4"/>
<feature type="compositionally biased region" description="Polar residues" evidence="1">
    <location>
        <begin position="105"/>
        <end position="118"/>
    </location>
</feature>
<keyword evidence="3" id="KW-0732">Signal</keyword>
<organism evidence="4 5">
    <name type="scientific">Cordyceps fumosorosea (strain ARSEF 2679)</name>
    <name type="common">Isaria fumosorosea</name>
    <dbReference type="NCBI Taxonomy" id="1081104"/>
    <lineage>
        <taxon>Eukaryota</taxon>
        <taxon>Fungi</taxon>
        <taxon>Dikarya</taxon>
        <taxon>Ascomycota</taxon>
        <taxon>Pezizomycotina</taxon>
        <taxon>Sordariomycetes</taxon>
        <taxon>Hypocreomycetidae</taxon>
        <taxon>Hypocreales</taxon>
        <taxon>Cordycipitaceae</taxon>
        <taxon>Cordyceps</taxon>
    </lineage>
</organism>
<evidence type="ECO:0000256" key="3">
    <source>
        <dbReference type="SAM" id="SignalP"/>
    </source>
</evidence>
<feature type="region of interest" description="Disordered" evidence="1">
    <location>
        <begin position="104"/>
        <end position="188"/>
    </location>
</feature>
<evidence type="ECO:0008006" key="6">
    <source>
        <dbReference type="Google" id="ProtNLM"/>
    </source>
</evidence>
<keyword evidence="5" id="KW-1185">Reference proteome</keyword>
<dbReference type="GeneID" id="30023797"/>
<gene>
    <name evidence="4" type="ORF">ISF_07505</name>
</gene>
<dbReference type="EMBL" id="AZHB01000022">
    <property type="protein sequence ID" value="OAA56437.1"/>
    <property type="molecule type" value="Genomic_DNA"/>
</dbReference>
<feature type="transmembrane region" description="Helical" evidence="2">
    <location>
        <begin position="199"/>
        <end position="220"/>
    </location>
</feature>
<keyword evidence="2" id="KW-0472">Membrane</keyword>
<comment type="caution">
    <text evidence="4">The sequence shown here is derived from an EMBL/GenBank/DDBJ whole genome shotgun (WGS) entry which is preliminary data.</text>
</comment>
<dbReference type="Proteomes" id="UP000076744">
    <property type="component" value="Unassembled WGS sequence"/>
</dbReference>
<sequence length="221" mass="21687">MHALAILSLVASSAGIVAAQQETYASFEPLAESLLSSSPLEARQDQSCASLGGKACGTKCIQLTYSCCGNGAGACQIGYVCGIAANDIWGCCPIGKRCRGDAPEPSTTIIGGSRPTSTVDDDEPTSAAPTTRVTPTTTTRRLTPAATSARTTALGGDDEPTPTPTQTRSVPTSVIGGGNGGSTTTSVSVGGGNAPVSSAGIVGVSLAGIAGGLIVAIASLL</sequence>
<dbReference type="AlphaFoldDB" id="A0A167P9T4"/>
<evidence type="ECO:0000256" key="1">
    <source>
        <dbReference type="SAM" id="MobiDB-lite"/>
    </source>
</evidence>
<keyword evidence="2" id="KW-0812">Transmembrane</keyword>
<feature type="signal peptide" evidence="3">
    <location>
        <begin position="1"/>
        <end position="19"/>
    </location>
</feature>